<proteinExistence type="predicted"/>
<protein>
    <recommendedName>
        <fullName evidence="1">Peptidoglycan binding-like domain-containing protein</fullName>
    </recommendedName>
</protein>
<gene>
    <name evidence="2" type="ORF">SOCE26_049230</name>
</gene>
<sequence>MSRPASPDYGTRVLEPGIGKGRDVWELQIKLIGWGSGSDGDGIGQVMDPVRVNGEYDGTTRDAVKRFQKAHGLPITGVVDVGTYRAIDREAGEHPIFVADLACPCARGTNDGPILCRCDKHPDEGKCSGFGKKRFAGKFLLDGTAHAGETLDVYDMEEHDGIDKAVLWAARALMHRAAVQQIVVKAGYRCWHDNYHVTDDSRWKHRRSTLHLGKSIQFIHAGTCVEAGGSPCPECARIRGVALAKCGFQLRWHEPDRVSIAEGRLGAPAPAAPFAVHVDTARRRGREKDDFVKTDEDAVKPLYSHRAGLSYPVDLGGGLDPKVAPSAPHFQRIEVGKGGVYPIGKARTWHGGVHVPGAAGDKIRAMFDGEIVGCRAGEAEDAEPHGSRNFVLIKHTWKDKVFYSLTMHLDAEVPSSAAEVAWRRALHVRTKDHVEALAPSPVYLHNAAPPGALTPKGNLAPGERAETTGVELDPKTLDPTAPAGSKVIQLASPPDAYVYTSRGGVAVAKVHAADAALASALSSHDVIGLESPIRVFGGDVLGKIAKAPTDASLAGIGASFRLETFSEANLLTDAGYALLDASDAAKAADRKDLVEKLVAAKLVKPPVDGVLLDADLDAIKGDPDRGRFRSVVLKMPHAFALDWKDALAKSSSFGFMKDVDRDALGDAYNKYRFWSEVQSGKGSLPGAETVFHVHPITLLLQIAFAPP</sequence>
<dbReference type="InterPro" id="IPR036365">
    <property type="entry name" value="PGBD-like_sf"/>
</dbReference>
<dbReference type="Pfam" id="PF01471">
    <property type="entry name" value="PG_binding_1"/>
    <property type="match status" value="1"/>
</dbReference>
<dbReference type="InterPro" id="IPR011055">
    <property type="entry name" value="Dup_hybrid_motif"/>
</dbReference>
<dbReference type="InterPro" id="IPR036366">
    <property type="entry name" value="PGBDSf"/>
</dbReference>
<organism evidence="2 3">
    <name type="scientific">Sorangium cellulosum</name>
    <name type="common">Polyangium cellulosum</name>
    <dbReference type="NCBI Taxonomy" id="56"/>
    <lineage>
        <taxon>Bacteria</taxon>
        <taxon>Pseudomonadati</taxon>
        <taxon>Myxococcota</taxon>
        <taxon>Polyangia</taxon>
        <taxon>Polyangiales</taxon>
        <taxon>Polyangiaceae</taxon>
        <taxon>Sorangium</taxon>
    </lineage>
</organism>
<dbReference type="Gene3D" id="2.70.70.10">
    <property type="entry name" value="Glucose Permease (Domain IIA)"/>
    <property type="match status" value="1"/>
</dbReference>
<dbReference type="OrthoDB" id="8754850at2"/>
<dbReference type="RefSeq" id="WP_159397239.1">
    <property type="nucleotide sequence ID" value="NZ_CP012673.1"/>
</dbReference>
<dbReference type="Gene3D" id="1.10.101.10">
    <property type="entry name" value="PGBD-like superfamily/PGBD"/>
    <property type="match status" value="1"/>
</dbReference>
<name>A0A2L0EW03_SORCE</name>
<evidence type="ECO:0000313" key="3">
    <source>
        <dbReference type="Proteomes" id="UP000238348"/>
    </source>
</evidence>
<dbReference type="Proteomes" id="UP000238348">
    <property type="component" value="Chromosome"/>
</dbReference>
<feature type="domain" description="Peptidoglycan binding-like" evidence="1">
    <location>
        <begin position="21"/>
        <end position="87"/>
    </location>
</feature>
<dbReference type="EMBL" id="CP012673">
    <property type="protein sequence ID" value="AUX43474.1"/>
    <property type="molecule type" value="Genomic_DNA"/>
</dbReference>
<accession>A0A2L0EW03</accession>
<evidence type="ECO:0000313" key="2">
    <source>
        <dbReference type="EMBL" id="AUX43474.1"/>
    </source>
</evidence>
<reference evidence="2 3" key="1">
    <citation type="submission" date="2015-09" db="EMBL/GenBank/DDBJ databases">
        <title>Sorangium comparison.</title>
        <authorList>
            <person name="Zaburannyi N."/>
            <person name="Bunk B."/>
            <person name="Overmann J."/>
            <person name="Mueller R."/>
        </authorList>
    </citation>
    <scope>NUCLEOTIDE SEQUENCE [LARGE SCALE GENOMIC DNA]</scope>
    <source>
        <strain evidence="2 3">So ce26</strain>
    </source>
</reference>
<dbReference type="SUPFAM" id="SSF47090">
    <property type="entry name" value="PGBD-like"/>
    <property type="match status" value="1"/>
</dbReference>
<evidence type="ECO:0000259" key="1">
    <source>
        <dbReference type="Pfam" id="PF01471"/>
    </source>
</evidence>
<dbReference type="InterPro" id="IPR002477">
    <property type="entry name" value="Peptidoglycan-bd-like"/>
</dbReference>
<dbReference type="AlphaFoldDB" id="A0A2L0EW03"/>